<feature type="domain" description="Protein kinase" evidence="9">
    <location>
        <begin position="15"/>
        <end position="296"/>
    </location>
</feature>
<gene>
    <name evidence="10" type="ORF">GPU96_11g22020</name>
</gene>
<dbReference type="PROSITE" id="PS50011">
    <property type="entry name" value="PROTEIN_KINASE_DOM"/>
    <property type="match status" value="1"/>
</dbReference>
<dbReference type="PANTHER" id="PTHR24056">
    <property type="entry name" value="CELL DIVISION PROTEIN KINASE"/>
    <property type="match status" value="1"/>
</dbReference>
<evidence type="ECO:0000256" key="3">
    <source>
        <dbReference type="ARBA" id="ARBA00022527"/>
    </source>
</evidence>
<evidence type="ECO:0000256" key="5">
    <source>
        <dbReference type="ARBA" id="ARBA00022741"/>
    </source>
</evidence>
<evidence type="ECO:0000313" key="11">
    <source>
        <dbReference type="Proteomes" id="UP001059546"/>
    </source>
</evidence>
<comment type="subcellular location">
    <subcellularLocation>
        <location evidence="1">Nucleus</location>
    </subcellularLocation>
</comment>
<keyword evidence="7" id="KW-0067">ATP-binding</keyword>
<protein>
    <submittedName>
        <fullName evidence="10">Mitogen-protein activated protein kinase</fullName>
    </submittedName>
</protein>
<comment type="similarity">
    <text evidence="2">Belongs to the protein kinase superfamily. CMGC Ser/Thr protein kinase family. CDC2/CDKX subfamily.</text>
</comment>
<dbReference type="Proteomes" id="UP001059546">
    <property type="component" value="Chromosome XI"/>
</dbReference>
<dbReference type="InterPro" id="IPR008271">
    <property type="entry name" value="Ser/Thr_kinase_AS"/>
</dbReference>
<name>A0A9Q9C593_ENCHE</name>
<dbReference type="GO" id="GO:0005524">
    <property type="term" value="F:ATP binding"/>
    <property type="evidence" value="ECO:0007669"/>
    <property type="project" value="UniProtKB-KW"/>
</dbReference>
<accession>A0A9Q9C593</accession>
<dbReference type="GO" id="GO:0005634">
    <property type="term" value="C:nucleus"/>
    <property type="evidence" value="ECO:0007669"/>
    <property type="project" value="UniProtKB-SubCell"/>
</dbReference>
<dbReference type="Gene3D" id="3.30.200.20">
    <property type="entry name" value="Phosphorylase Kinase, domain 1"/>
    <property type="match status" value="1"/>
</dbReference>
<proteinExistence type="inferred from homology"/>
<dbReference type="EMBL" id="CP075157">
    <property type="protein sequence ID" value="UTX44399.1"/>
    <property type="molecule type" value="Genomic_DNA"/>
</dbReference>
<dbReference type="AlphaFoldDB" id="A0A9Q9C593"/>
<reference evidence="10" key="1">
    <citation type="submission" date="2021-05" db="EMBL/GenBank/DDBJ databases">
        <title>Encephalitozoon hellem ATCC 50604 Complete Genome.</title>
        <authorList>
            <person name="Mascarenhas dos Santos A.C."/>
            <person name="Julian A.T."/>
            <person name="Pombert J.-F."/>
        </authorList>
    </citation>
    <scope>NUCLEOTIDE SEQUENCE</scope>
    <source>
        <strain evidence="10">ATCC 50604</strain>
    </source>
</reference>
<evidence type="ECO:0000313" key="10">
    <source>
        <dbReference type="EMBL" id="UTX44399.1"/>
    </source>
</evidence>
<dbReference type="Pfam" id="PF00069">
    <property type="entry name" value="Pkinase"/>
    <property type="match status" value="1"/>
</dbReference>
<evidence type="ECO:0000256" key="1">
    <source>
        <dbReference type="ARBA" id="ARBA00004123"/>
    </source>
</evidence>
<evidence type="ECO:0000256" key="6">
    <source>
        <dbReference type="ARBA" id="ARBA00022777"/>
    </source>
</evidence>
<keyword evidence="3" id="KW-0723">Serine/threonine-protein kinase</keyword>
<dbReference type="InterPro" id="IPR011009">
    <property type="entry name" value="Kinase-like_dom_sf"/>
</dbReference>
<dbReference type="PROSITE" id="PS00108">
    <property type="entry name" value="PROTEIN_KINASE_ST"/>
    <property type="match status" value="1"/>
</dbReference>
<dbReference type="FunFam" id="1.10.510.10:FF:000624">
    <property type="entry name" value="Mitogen-activated protein kinase"/>
    <property type="match status" value="1"/>
</dbReference>
<evidence type="ECO:0000256" key="2">
    <source>
        <dbReference type="ARBA" id="ARBA00006485"/>
    </source>
</evidence>
<dbReference type="GO" id="GO:0004674">
    <property type="term" value="F:protein serine/threonine kinase activity"/>
    <property type="evidence" value="ECO:0007669"/>
    <property type="project" value="UniProtKB-KW"/>
</dbReference>
<organism evidence="10 11">
    <name type="scientific">Encephalitozoon hellem</name>
    <name type="common">Microsporidian parasite</name>
    <dbReference type="NCBI Taxonomy" id="27973"/>
    <lineage>
        <taxon>Eukaryota</taxon>
        <taxon>Fungi</taxon>
        <taxon>Fungi incertae sedis</taxon>
        <taxon>Microsporidia</taxon>
        <taxon>Unikaryonidae</taxon>
        <taxon>Encephalitozoon</taxon>
    </lineage>
</organism>
<keyword evidence="6 10" id="KW-0418">Kinase</keyword>
<sequence>MLLRGGSRCSSIEAYEKVCRISSGSFGNVYKVKRAGDGREFALKRMNPSMCHDTNGFSILYIREVMILKHTRNRNVMRIEEVVEGNEINDFFIVMECCDIDLRSAIQRAGRMDVRLIRFFTRQILEGLKFLHGVGVVHRDLKPSNILLMRNGDLKIADFGLARVVGSAMTNLVVTLWYRAIEVLLGSESYDESIDMWSVGCIVGEMAKGEPILPGEGEINQLDRIFRLLGYPANSDFEGLDLPHLKNIRKPESFLADFDDVFEGYDLGMVAFVRNLLSFDPRKRYSASRGLCSEFMAGGQECRKELVEDAMRMCTEGPGV</sequence>
<keyword evidence="5" id="KW-0547">Nucleotide-binding</keyword>
<dbReference type="InterPro" id="IPR050108">
    <property type="entry name" value="CDK"/>
</dbReference>
<dbReference type="Gene3D" id="1.10.510.10">
    <property type="entry name" value="Transferase(Phosphotransferase) domain 1"/>
    <property type="match status" value="1"/>
</dbReference>
<dbReference type="InterPro" id="IPR000719">
    <property type="entry name" value="Prot_kinase_dom"/>
</dbReference>
<evidence type="ECO:0000259" key="9">
    <source>
        <dbReference type="PROSITE" id="PS50011"/>
    </source>
</evidence>
<evidence type="ECO:0000256" key="4">
    <source>
        <dbReference type="ARBA" id="ARBA00022679"/>
    </source>
</evidence>
<keyword evidence="8" id="KW-0539">Nucleus</keyword>
<dbReference type="SMART" id="SM00220">
    <property type="entry name" value="S_TKc"/>
    <property type="match status" value="1"/>
</dbReference>
<evidence type="ECO:0000256" key="8">
    <source>
        <dbReference type="ARBA" id="ARBA00023242"/>
    </source>
</evidence>
<keyword evidence="4" id="KW-0808">Transferase</keyword>
<evidence type="ECO:0000256" key="7">
    <source>
        <dbReference type="ARBA" id="ARBA00022840"/>
    </source>
</evidence>
<dbReference type="SUPFAM" id="SSF56112">
    <property type="entry name" value="Protein kinase-like (PK-like)"/>
    <property type="match status" value="1"/>
</dbReference>